<dbReference type="EMBL" id="KV427618">
    <property type="protein sequence ID" value="KZT07709.1"/>
    <property type="molecule type" value="Genomic_DNA"/>
</dbReference>
<reference evidence="1 2" key="1">
    <citation type="journal article" date="2016" name="Mol. Biol. Evol.">
        <title>Comparative Genomics of Early-Diverging Mushroom-Forming Fungi Provides Insights into the Origins of Lignocellulose Decay Capabilities.</title>
        <authorList>
            <person name="Nagy L.G."/>
            <person name="Riley R."/>
            <person name="Tritt A."/>
            <person name="Adam C."/>
            <person name="Daum C."/>
            <person name="Floudas D."/>
            <person name="Sun H."/>
            <person name="Yadav J.S."/>
            <person name="Pangilinan J."/>
            <person name="Larsson K.H."/>
            <person name="Matsuura K."/>
            <person name="Barry K."/>
            <person name="Labutti K."/>
            <person name="Kuo R."/>
            <person name="Ohm R.A."/>
            <person name="Bhattacharya S.S."/>
            <person name="Shirouzu T."/>
            <person name="Yoshinaga Y."/>
            <person name="Martin F.M."/>
            <person name="Grigoriev I.V."/>
            <person name="Hibbett D.S."/>
        </authorList>
    </citation>
    <scope>NUCLEOTIDE SEQUENCE [LARGE SCALE GENOMIC DNA]</scope>
    <source>
        <strain evidence="1 2">93-53</strain>
    </source>
</reference>
<dbReference type="RefSeq" id="XP_040765449.1">
    <property type="nucleotide sequence ID" value="XM_040901161.1"/>
</dbReference>
<evidence type="ECO:0000313" key="2">
    <source>
        <dbReference type="Proteomes" id="UP000076871"/>
    </source>
</evidence>
<dbReference type="AlphaFoldDB" id="A0A165ET84"/>
<keyword evidence="2" id="KW-1185">Reference proteome</keyword>
<dbReference type="InParanoid" id="A0A165ET84"/>
<proteinExistence type="predicted"/>
<protein>
    <submittedName>
        <fullName evidence="1">Uncharacterized protein</fullName>
    </submittedName>
</protein>
<evidence type="ECO:0000313" key="1">
    <source>
        <dbReference type="EMBL" id="KZT07709.1"/>
    </source>
</evidence>
<dbReference type="GeneID" id="63818193"/>
<name>A0A165ET84_9APHY</name>
<sequence length="158" mass="17308">MFVTKCDSLLYSFCYNVLHVVASLLYPRLLWTGLHTYTFVGIVDCDTGMPFVDTDHVLVNPLFVLIHSVTLSALSPYNALPIARQTHLLTDSSTTVGLHPLAVLPSCQHPTRTTYFYMASIRSSNKPSNAPGTPTSLLTPATVCGNRIRTSCLDGFSK</sequence>
<dbReference type="Proteomes" id="UP000076871">
    <property type="component" value="Unassembled WGS sequence"/>
</dbReference>
<accession>A0A165ET84</accession>
<gene>
    <name evidence="1" type="ORF">LAESUDRAFT_102968</name>
</gene>
<organism evidence="1 2">
    <name type="scientific">Laetiporus sulphureus 93-53</name>
    <dbReference type="NCBI Taxonomy" id="1314785"/>
    <lineage>
        <taxon>Eukaryota</taxon>
        <taxon>Fungi</taxon>
        <taxon>Dikarya</taxon>
        <taxon>Basidiomycota</taxon>
        <taxon>Agaricomycotina</taxon>
        <taxon>Agaricomycetes</taxon>
        <taxon>Polyporales</taxon>
        <taxon>Laetiporus</taxon>
    </lineage>
</organism>